<dbReference type="InterPro" id="IPR014048">
    <property type="entry name" value="MethylDNA_cys_MeTrfase_DNA-bd"/>
</dbReference>
<evidence type="ECO:0000313" key="12">
    <source>
        <dbReference type="EMBL" id="ORB76262.1"/>
    </source>
</evidence>
<dbReference type="STRING" id="1783.BST44_01695"/>
<evidence type="ECO:0000256" key="2">
    <source>
        <dbReference type="ARBA" id="ARBA00008711"/>
    </source>
</evidence>
<comment type="catalytic activity">
    <reaction evidence="1 9">
        <text>a 4-O-methyl-thymidine in DNA + L-cysteinyl-[protein] = a thymidine in DNA + S-methyl-L-cysteinyl-[protein]</text>
        <dbReference type="Rhea" id="RHEA:53428"/>
        <dbReference type="Rhea" id="RHEA-COMP:10131"/>
        <dbReference type="Rhea" id="RHEA-COMP:10132"/>
        <dbReference type="Rhea" id="RHEA-COMP:13555"/>
        <dbReference type="Rhea" id="RHEA-COMP:13556"/>
        <dbReference type="ChEBI" id="CHEBI:29950"/>
        <dbReference type="ChEBI" id="CHEBI:82612"/>
        <dbReference type="ChEBI" id="CHEBI:137386"/>
        <dbReference type="ChEBI" id="CHEBI:137387"/>
        <dbReference type="EC" id="2.1.1.63"/>
    </reaction>
</comment>
<organism evidence="12 13">
    <name type="scientific">Mycobacterium scrofulaceum</name>
    <dbReference type="NCBI Taxonomy" id="1783"/>
    <lineage>
        <taxon>Bacteria</taxon>
        <taxon>Bacillati</taxon>
        <taxon>Actinomycetota</taxon>
        <taxon>Actinomycetes</taxon>
        <taxon>Mycobacteriales</taxon>
        <taxon>Mycobacteriaceae</taxon>
        <taxon>Mycobacterium</taxon>
    </lineage>
</organism>
<keyword evidence="3 9" id="KW-0963">Cytoplasm</keyword>
<proteinExistence type="inferred from homology"/>
<evidence type="ECO:0000256" key="5">
    <source>
        <dbReference type="ARBA" id="ARBA00022679"/>
    </source>
</evidence>
<dbReference type="PANTHER" id="PTHR10815:SF5">
    <property type="entry name" value="METHYLATED-DNA--PROTEIN-CYSTEINE METHYLTRANSFERASE"/>
    <property type="match status" value="1"/>
</dbReference>
<comment type="function">
    <text evidence="9">Involved in the cellular defense against the biological effects of O6-methylguanine (O6-MeG) and O4-methylthymine (O4-MeT) in DNA. Repairs the methylated nucleobase in DNA by stoichiometrically transferring the methyl group to a cysteine residue in the enzyme. This is a suicide reaction: the enzyme is irreversibly inactivated.</text>
</comment>
<dbReference type="InterPro" id="IPR008332">
    <property type="entry name" value="MethylG_MeTrfase_N"/>
</dbReference>
<reference evidence="12 13" key="1">
    <citation type="submission" date="2017-02" db="EMBL/GenBank/DDBJ databases">
        <title>The new phylogeny of genus Mycobacterium.</title>
        <authorList>
            <person name="Tortoli E."/>
            <person name="Trovato A."/>
            <person name="Cirillo D.M."/>
        </authorList>
    </citation>
    <scope>NUCLEOTIDE SEQUENCE [LARGE SCALE GENOMIC DNA]</scope>
    <source>
        <strain evidence="12 13">DSM 43992</strain>
    </source>
</reference>
<dbReference type="CDD" id="cd06445">
    <property type="entry name" value="ATase"/>
    <property type="match status" value="1"/>
</dbReference>
<evidence type="ECO:0000256" key="4">
    <source>
        <dbReference type="ARBA" id="ARBA00022603"/>
    </source>
</evidence>
<gene>
    <name evidence="12" type="ORF">BST44_01695</name>
</gene>
<dbReference type="GO" id="GO:0005737">
    <property type="term" value="C:cytoplasm"/>
    <property type="evidence" value="ECO:0007669"/>
    <property type="project" value="UniProtKB-SubCell"/>
</dbReference>
<keyword evidence="4 9" id="KW-0489">Methyltransferase</keyword>
<feature type="active site" description="Nucleophile; methyl group acceptor" evidence="9">
    <location>
        <position position="126"/>
    </location>
</feature>
<evidence type="ECO:0000259" key="11">
    <source>
        <dbReference type="Pfam" id="PF02870"/>
    </source>
</evidence>
<comment type="miscellaneous">
    <text evidence="9">This enzyme catalyzes only one turnover and therefore is not strictly catalytic. According to one definition, an enzyme is a biocatalyst that acts repeatedly and over many reaction cycles.</text>
</comment>
<dbReference type="Pfam" id="PF02870">
    <property type="entry name" value="Methyltransf_1N"/>
    <property type="match status" value="1"/>
</dbReference>
<dbReference type="FunFam" id="1.10.10.10:FF:000214">
    <property type="entry name" value="Methylated-DNA--protein-cysteine methyltransferase"/>
    <property type="match status" value="1"/>
</dbReference>
<evidence type="ECO:0000256" key="9">
    <source>
        <dbReference type="HAMAP-Rule" id="MF_00772"/>
    </source>
</evidence>
<dbReference type="OrthoDB" id="9802228at2"/>
<dbReference type="HAMAP" id="MF_00772">
    <property type="entry name" value="OGT"/>
    <property type="match status" value="1"/>
</dbReference>
<dbReference type="Pfam" id="PF01035">
    <property type="entry name" value="DNA_binding_1"/>
    <property type="match status" value="1"/>
</dbReference>
<feature type="domain" description="Methylguanine DNA methyltransferase ribonuclease-like" evidence="11">
    <location>
        <begin position="4"/>
        <end position="71"/>
    </location>
</feature>
<dbReference type="InterPro" id="IPR036631">
    <property type="entry name" value="MGMT_N_sf"/>
</dbReference>
<dbReference type="Gene3D" id="3.30.160.70">
    <property type="entry name" value="Methylated DNA-protein cysteine methyltransferase domain"/>
    <property type="match status" value="1"/>
</dbReference>
<dbReference type="PANTHER" id="PTHR10815">
    <property type="entry name" value="METHYLATED-DNA--PROTEIN-CYSTEINE METHYLTRANSFERASE"/>
    <property type="match status" value="1"/>
</dbReference>
<dbReference type="InterPro" id="IPR001497">
    <property type="entry name" value="MethylDNA_cys_MeTrfase_AS"/>
</dbReference>
<dbReference type="SUPFAM" id="SSF53155">
    <property type="entry name" value="Methylated DNA-protein cysteine methyltransferase domain"/>
    <property type="match status" value="1"/>
</dbReference>
<evidence type="ECO:0000256" key="6">
    <source>
        <dbReference type="ARBA" id="ARBA00022763"/>
    </source>
</evidence>
<dbReference type="GO" id="GO:0032259">
    <property type="term" value="P:methylation"/>
    <property type="evidence" value="ECO:0007669"/>
    <property type="project" value="UniProtKB-KW"/>
</dbReference>
<accession>A0A1X0KLN9</accession>
<dbReference type="InterPro" id="IPR036217">
    <property type="entry name" value="MethylDNA_cys_MeTrfase_DNAb"/>
</dbReference>
<evidence type="ECO:0000313" key="13">
    <source>
        <dbReference type="Proteomes" id="UP000192601"/>
    </source>
</evidence>
<comment type="caution">
    <text evidence="12">The sequence shown here is derived from an EMBL/GenBank/DDBJ whole genome shotgun (WGS) entry which is preliminary data.</text>
</comment>
<comment type="similarity">
    <text evidence="2 9">Belongs to the MGMT family.</text>
</comment>
<comment type="subcellular location">
    <subcellularLocation>
        <location evidence="9">Cytoplasm</location>
    </subcellularLocation>
</comment>
<dbReference type="InterPro" id="IPR036388">
    <property type="entry name" value="WH-like_DNA-bd_sf"/>
</dbReference>
<dbReference type="PROSITE" id="PS00374">
    <property type="entry name" value="MGMT"/>
    <property type="match status" value="1"/>
</dbReference>
<dbReference type="EC" id="2.1.1.63" evidence="9"/>
<feature type="domain" description="Methylated-DNA-[protein]-cysteine S-methyltransferase DNA binding" evidence="10">
    <location>
        <begin position="75"/>
        <end position="154"/>
    </location>
</feature>
<keyword evidence="7 9" id="KW-0234">DNA repair</keyword>
<evidence type="ECO:0000256" key="1">
    <source>
        <dbReference type="ARBA" id="ARBA00001286"/>
    </source>
</evidence>
<dbReference type="GO" id="GO:0003908">
    <property type="term" value="F:methylated-DNA-[protein]-cysteine S-methyltransferase activity"/>
    <property type="evidence" value="ECO:0007669"/>
    <property type="project" value="UniProtKB-UniRule"/>
</dbReference>
<dbReference type="EMBL" id="MVIJ01000001">
    <property type="protein sequence ID" value="ORB76262.1"/>
    <property type="molecule type" value="Genomic_DNA"/>
</dbReference>
<dbReference type="Proteomes" id="UP000192601">
    <property type="component" value="Unassembled WGS sequence"/>
</dbReference>
<dbReference type="RefSeq" id="WP_083174646.1">
    <property type="nucleotide sequence ID" value="NZ_MVIJ01000001.1"/>
</dbReference>
<evidence type="ECO:0000256" key="3">
    <source>
        <dbReference type="ARBA" id="ARBA00022490"/>
    </source>
</evidence>
<keyword evidence="5 9" id="KW-0808">Transferase</keyword>
<dbReference type="InterPro" id="IPR023546">
    <property type="entry name" value="MGMT"/>
</dbReference>
<keyword evidence="13" id="KW-1185">Reference proteome</keyword>
<protein>
    <recommendedName>
        <fullName evidence="9">Methylated-DNA--protein-cysteine methyltransferase</fullName>
        <ecNumber evidence="9">2.1.1.63</ecNumber>
    </recommendedName>
    <alternativeName>
        <fullName evidence="9">6-O-methylguanine-DNA methyltransferase</fullName>
        <shortName evidence="9">MGMT</shortName>
    </alternativeName>
    <alternativeName>
        <fullName evidence="9">O-6-methylguanine-DNA-alkyltransferase</fullName>
    </alternativeName>
</protein>
<sequence>MIEYRTIDSPIGPLTLAGQDSVLTMLRMVDQTYEPSRTGWTPNPTAFNAATEQLNAYFAGDLTEFDFPFDLRGSQFQRRVWRALQTIPYGETRSYGAIAEQIGAAGSARAVGLANGHNPIAIVVPCHRVIGANGNLTGYGGGLDRKRTLLALERKRASANAALTLFD</sequence>
<name>A0A1X0KLN9_MYCSC</name>
<dbReference type="GO" id="GO:0006307">
    <property type="term" value="P:DNA alkylation repair"/>
    <property type="evidence" value="ECO:0007669"/>
    <property type="project" value="UniProtKB-UniRule"/>
</dbReference>
<comment type="catalytic activity">
    <reaction evidence="8 9">
        <text>a 6-O-methyl-2'-deoxyguanosine in DNA + L-cysteinyl-[protein] = S-methyl-L-cysteinyl-[protein] + a 2'-deoxyguanosine in DNA</text>
        <dbReference type="Rhea" id="RHEA:24000"/>
        <dbReference type="Rhea" id="RHEA-COMP:10131"/>
        <dbReference type="Rhea" id="RHEA-COMP:10132"/>
        <dbReference type="Rhea" id="RHEA-COMP:11367"/>
        <dbReference type="Rhea" id="RHEA-COMP:11368"/>
        <dbReference type="ChEBI" id="CHEBI:29950"/>
        <dbReference type="ChEBI" id="CHEBI:82612"/>
        <dbReference type="ChEBI" id="CHEBI:85445"/>
        <dbReference type="ChEBI" id="CHEBI:85448"/>
        <dbReference type="EC" id="2.1.1.63"/>
    </reaction>
</comment>
<dbReference type="Gene3D" id="1.10.10.10">
    <property type="entry name" value="Winged helix-like DNA-binding domain superfamily/Winged helix DNA-binding domain"/>
    <property type="match status" value="1"/>
</dbReference>
<dbReference type="NCBIfam" id="TIGR00589">
    <property type="entry name" value="ogt"/>
    <property type="match status" value="1"/>
</dbReference>
<evidence type="ECO:0000256" key="7">
    <source>
        <dbReference type="ARBA" id="ARBA00023204"/>
    </source>
</evidence>
<evidence type="ECO:0000259" key="10">
    <source>
        <dbReference type="Pfam" id="PF01035"/>
    </source>
</evidence>
<dbReference type="SUPFAM" id="SSF46767">
    <property type="entry name" value="Methylated DNA-protein cysteine methyltransferase, C-terminal domain"/>
    <property type="match status" value="1"/>
</dbReference>
<evidence type="ECO:0000256" key="8">
    <source>
        <dbReference type="ARBA" id="ARBA00049348"/>
    </source>
</evidence>
<dbReference type="AlphaFoldDB" id="A0A1X0KLN9"/>
<keyword evidence="6 9" id="KW-0227">DNA damage</keyword>